<keyword evidence="5" id="KW-1185">Reference proteome</keyword>
<reference evidence="2 4" key="2">
    <citation type="submission" date="2016-02" db="EMBL/GenBank/DDBJ databases">
        <title>A draft genome sequence of Candidatus Phytoplasma oryzae strain Mbita1, the causative agent of Napier Grass stunt disease in Kenya.</title>
        <authorList>
            <person name="Fischer A."/>
            <person name="Santa-Cruz I."/>
            <person name="Wambua L."/>
            <person name="Olds C."/>
            <person name="Midega C."/>
            <person name="Dickinson M."/>
            <person name="Kawicha P."/>
            <person name="Khan Z."/>
            <person name="Masiga D."/>
            <person name="Jores J."/>
            <person name="Bernd S."/>
        </authorList>
    </citation>
    <scope>NUCLEOTIDE SEQUENCE [LARGE SCALE GENOMIC DNA]</scope>
    <source>
        <strain evidence="2">Mbita1</strain>
    </source>
</reference>
<evidence type="ECO:0000313" key="3">
    <source>
        <dbReference type="EMBL" id="RAM58049.1"/>
    </source>
</evidence>
<name>A0A139JR59_9MOLU</name>
<dbReference type="Proteomes" id="UP000249343">
    <property type="component" value="Unassembled WGS sequence"/>
</dbReference>
<protein>
    <submittedName>
        <fullName evidence="2">Uncharacterized protein</fullName>
    </submittedName>
</protein>
<dbReference type="AlphaFoldDB" id="A0A139JR59"/>
<accession>A0A139JR59</accession>
<gene>
    <name evidence="2" type="ORF">AXA84_0117</name>
    <name evidence="3" type="ORF">DH96_00670</name>
</gene>
<keyword evidence="1" id="KW-1133">Transmembrane helix</keyword>
<keyword evidence="1" id="KW-0812">Transmembrane</keyword>
<keyword evidence="1" id="KW-0472">Membrane</keyword>
<proteinExistence type="predicted"/>
<comment type="caution">
    <text evidence="2">The sequence shown here is derived from an EMBL/GenBank/DDBJ whole genome shotgun (WGS) entry which is preliminary data.</text>
</comment>
<evidence type="ECO:0000313" key="5">
    <source>
        <dbReference type="Proteomes" id="UP000249343"/>
    </source>
</evidence>
<dbReference type="RefSeq" id="WP_066539967.1">
    <property type="nucleotide sequence ID" value="NZ_LTBM01000001.1"/>
</dbReference>
<feature type="transmembrane region" description="Helical" evidence="1">
    <location>
        <begin position="75"/>
        <end position="100"/>
    </location>
</feature>
<reference evidence="3 5" key="1">
    <citation type="submission" date="2014-04" db="EMBL/GenBank/DDBJ databases">
        <title>Genome study of Napier grass stunt phytoplasma.</title>
        <authorList>
            <person name="Kawicha P."/>
            <person name="Dickinson M."/>
            <person name="Hodgetts J."/>
        </authorList>
    </citation>
    <scope>NUCLEOTIDE SEQUENCE [LARGE SCALE GENOMIC DNA]</scope>
    <source>
        <strain evidence="3 5">NGS-S10</strain>
    </source>
</reference>
<dbReference type="PATRIC" id="fig|203274.3.peg.115"/>
<evidence type="ECO:0000313" key="4">
    <source>
        <dbReference type="Proteomes" id="UP000070069"/>
    </source>
</evidence>
<organism evidence="2 4">
    <name type="scientific">Candidatus Phytoplasma oryzae</name>
    <dbReference type="NCBI Taxonomy" id="203274"/>
    <lineage>
        <taxon>Bacteria</taxon>
        <taxon>Bacillati</taxon>
        <taxon>Mycoplasmatota</taxon>
        <taxon>Mollicutes</taxon>
        <taxon>Acholeplasmatales</taxon>
        <taxon>Acholeplasmataceae</taxon>
        <taxon>Candidatus Phytoplasma</taxon>
        <taxon>16SrXI (Rice yellow dwarf group)</taxon>
    </lineage>
</organism>
<evidence type="ECO:0000313" key="2">
    <source>
        <dbReference type="EMBL" id="KXT29471.1"/>
    </source>
</evidence>
<dbReference type="EMBL" id="JHUK01000001">
    <property type="protein sequence ID" value="RAM58049.1"/>
    <property type="molecule type" value="Genomic_DNA"/>
</dbReference>
<dbReference type="Proteomes" id="UP000070069">
    <property type="component" value="Unassembled WGS sequence"/>
</dbReference>
<dbReference type="EMBL" id="LTBM01000001">
    <property type="protein sequence ID" value="KXT29471.1"/>
    <property type="molecule type" value="Genomic_DNA"/>
</dbReference>
<feature type="transmembrane region" description="Helical" evidence="1">
    <location>
        <begin position="28"/>
        <end position="48"/>
    </location>
</feature>
<sequence length="103" mass="12279">MLTFIIIKNIKKSINNSNLITFKNKISFLYCIHTYNIFLLTGFVWNLIASPDNELAEIKNDFFTINLSQRLYVPLFYVIFYFLLFMFLLILILVLLYVGFMML</sequence>
<evidence type="ECO:0000256" key="1">
    <source>
        <dbReference type="SAM" id="Phobius"/>
    </source>
</evidence>